<name>A0A8H7EQY5_9FUNG</name>
<feature type="non-terminal residue" evidence="2">
    <location>
        <position position="1"/>
    </location>
</feature>
<organism evidence="2 3">
    <name type="scientific">Apophysomyces ossiformis</name>
    <dbReference type="NCBI Taxonomy" id="679940"/>
    <lineage>
        <taxon>Eukaryota</taxon>
        <taxon>Fungi</taxon>
        <taxon>Fungi incertae sedis</taxon>
        <taxon>Mucoromycota</taxon>
        <taxon>Mucoromycotina</taxon>
        <taxon>Mucoromycetes</taxon>
        <taxon>Mucorales</taxon>
        <taxon>Mucorineae</taxon>
        <taxon>Mucoraceae</taxon>
        <taxon>Apophysomyces</taxon>
    </lineage>
</organism>
<dbReference type="Gene3D" id="3.50.50.60">
    <property type="entry name" value="FAD/NAD(P)-binding domain"/>
    <property type="match status" value="1"/>
</dbReference>
<dbReference type="InterPro" id="IPR036188">
    <property type="entry name" value="FAD/NAD-bd_sf"/>
</dbReference>
<comment type="similarity">
    <text evidence="1">Belongs to the FAD-binding monooxygenase family.</text>
</comment>
<dbReference type="Proteomes" id="UP000605846">
    <property type="component" value="Unassembled WGS sequence"/>
</dbReference>
<reference evidence="2" key="1">
    <citation type="submission" date="2020-01" db="EMBL/GenBank/DDBJ databases">
        <title>Genome Sequencing of Three Apophysomyces-Like Fungal Strains Confirms a Novel Fungal Genus in the Mucoromycota with divergent Burkholderia-like Endosymbiotic Bacteria.</title>
        <authorList>
            <person name="Stajich J.E."/>
            <person name="Macias A.M."/>
            <person name="Carter-House D."/>
            <person name="Lovett B."/>
            <person name="Kasson L.R."/>
            <person name="Berry K."/>
            <person name="Grigoriev I."/>
            <person name="Chang Y."/>
            <person name="Spatafora J."/>
            <person name="Kasson M.T."/>
        </authorList>
    </citation>
    <scope>NUCLEOTIDE SEQUENCE</scope>
    <source>
        <strain evidence="2">NRRL A-21654</strain>
    </source>
</reference>
<dbReference type="SUPFAM" id="SSF51905">
    <property type="entry name" value="FAD/NAD(P)-binding domain"/>
    <property type="match status" value="1"/>
</dbReference>
<dbReference type="OrthoDB" id="74360at2759"/>
<proteinExistence type="inferred from homology"/>
<dbReference type="EMBL" id="JABAYA010000180">
    <property type="protein sequence ID" value="KAF7722721.1"/>
    <property type="molecule type" value="Genomic_DNA"/>
</dbReference>
<keyword evidence="3" id="KW-1185">Reference proteome</keyword>
<evidence type="ECO:0000313" key="2">
    <source>
        <dbReference type="EMBL" id="KAF7722721.1"/>
    </source>
</evidence>
<comment type="caution">
    <text evidence="2">The sequence shown here is derived from an EMBL/GenBank/DDBJ whole genome shotgun (WGS) entry which is preliminary data.</text>
</comment>
<protein>
    <submittedName>
        <fullName evidence="2">Uncharacterized protein</fullName>
    </submittedName>
</protein>
<gene>
    <name evidence="2" type="ORF">EC973_002814</name>
</gene>
<dbReference type="InterPro" id="IPR051209">
    <property type="entry name" value="FAD-bind_Monooxygenase_sf"/>
</dbReference>
<evidence type="ECO:0000313" key="3">
    <source>
        <dbReference type="Proteomes" id="UP000605846"/>
    </source>
</evidence>
<evidence type="ECO:0000256" key="1">
    <source>
        <dbReference type="ARBA" id="ARBA00010139"/>
    </source>
</evidence>
<accession>A0A8H7EQY5</accession>
<dbReference type="PANTHER" id="PTHR42877">
    <property type="entry name" value="L-ORNITHINE N(5)-MONOOXYGENASE-RELATED"/>
    <property type="match status" value="1"/>
</dbReference>
<sequence length="161" mass="17685">ELQKWQLEWQCVDENDADVQTGYFDFVFAGLGPLRIPKIPEQLKSFTGKSVHTAEWDPTIDFSGKRVAVVGSGARRAGRPDLIPVLTPKFVPGCKRIAKSEDYLEALAKPNVTVIPSAVENVEGTTIVDKLGQKNEVDILVLATGFDVGGFDSKLQRQKSK</sequence>
<dbReference type="AlphaFoldDB" id="A0A8H7EQY5"/>
<dbReference type="PANTHER" id="PTHR42877:SF7">
    <property type="entry name" value="FLAVIN-BINDING MONOOXYGENASE-RELATED"/>
    <property type="match status" value="1"/>
</dbReference>